<proteinExistence type="predicted"/>
<reference evidence="4" key="1">
    <citation type="submission" date="2005-09" db="EMBL/GenBank/DDBJ databases">
        <title>Annotation of Vibrio cholerae MO10.</title>
        <authorList>
            <person name="Colwell R."/>
            <person name="Grim C.J."/>
            <person name="Young S."/>
            <person name="Jaffe D."/>
            <person name="Gnerre S."/>
            <person name="Berlin A."/>
            <person name="Heiman D."/>
            <person name="Hepburn T."/>
            <person name="Shea T."/>
            <person name="Sykes S."/>
            <person name="Yandava C."/>
            <person name="Alvarado L."/>
            <person name="Kodira C."/>
            <person name="Borodovsky M."/>
            <person name="Heidelberg J."/>
            <person name="Lander E."/>
            <person name="Galagan J."/>
            <person name="Nusbaum C."/>
            <person name="Birren B."/>
        </authorList>
    </citation>
    <scope>NUCLEOTIDE SEQUENCE [LARGE SCALE GENOMIC DNA]</scope>
    <source>
        <strain evidence="4">MO10</strain>
    </source>
</reference>
<feature type="non-terminal residue" evidence="4">
    <location>
        <position position="85"/>
    </location>
</feature>
<evidence type="ECO:0000256" key="3">
    <source>
        <dbReference type="ARBA" id="ARBA00022801"/>
    </source>
</evidence>
<organism evidence="4">
    <name type="scientific">Vibrio cholerae (strain MO10)</name>
    <dbReference type="NCBI Taxonomy" id="345072"/>
    <lineage>
        <taxon>Bacteria</taxon>
        <taxon>Pseudomonadati</taxon>
        <taxon>Pseudomonadota</taxon>
        <taxon>Gammaproteobacteria</taxon>
        <taxon>Vibrionales</taxon>
        <taxon>Vibrionaceae</taxon>
        <taxon>Vibrio</taxon>
    </lineage>
</organism>
<dbReference type="GO" id="GO:0005829">
    <property type="term" value="C:cytosol"/>
    <property type="evidence" value="ECO:0007669"/>
    <property type="project" value="TreeGrafter"/>
</dbReference>
<dbReference type="InterPro" id="IPR001261">
    <property type="entry name" value="ArgE/DapE_CS"/>
</dbReference>
<evidence type="ECO:0000313" key="4">
    <source>
        <dbReference type="EMBL" id="EET24568.1"/>
    </source>
</evidence>
<dbReference type="PANTHER" id="PTHR42994">
    <property type="entry name" value="PEPTIDASE T"/>
    <property type="match status" value="1"/>
</dbReference>
<protein>
    <submittedName>
        <fullName evidence="4">Aminotripeptidase</fullName>
    </submittedName>
</protein>
<comment type="cofactor">
    <cofactor evidence="1">
        <name>Zn(2+)</name>
        <dbReference type="ChEBI" id="CHEBI:29105"/>
    </cofactor>
</comment>
<keyword evidence="2" id="KW-0479">Metal-binding</keyword>
<dbReference type="GO" id="GO:0046872">
    <property type="term" value="F:metal ion binding"/>
    <property type="evidence" value="ECO:0007669"/>
    <property type="project" value="UniProtKB-KW"/>
</dbReference>
<dbReference type="HOGENOM" id="CLU_124492_1_0_6"/>
<name>A0A0X1L1W2_VIBCO</name>
<dbReference type="PROSITE" id="PS00758">
    <property type="entry name" value="ARGE_DAPE_CPG2_1"/>
    <property type="match status" value="1"/>
</dbReference>
<dbReference type="Gene3D" id="3.40.630.10">
    <property type="entry name" value="Zn peptidases"/>
    <property type="match status" value="1"/>
</dbReference>
<dbReference type="EMBL" id="DS990137">
    <property type="protein sequence ID" value="EET24568.1"/>
    <property type="molecule type" value="Genomic_DNA"/>
</dbReference>
<dbReference type="PANTHER" id="PTHR42994:SF1">
    <property type="entry name" value="PEPTIDASE T"/>
    <property type="match status" value="1"/>
</dbReference>
<keyword evidence="3" id="KW-0378">Hydrolase</keyword>
<sequence length="85" mass="9442">MKNLVGRFMRYVTFDTQSKPKNHHCPSSTGQKVFAQALYEELLELGLSDVSLDDHGYVMAKLPSNVNYPVPAIGFIAHMDTSPDA</sequence>
<dbReference type="SUPFAM" id="SSF53187">
    <property type="entry name" value="Zn-dependent exopeptidases"/>
    <property type="match status" value="1"/>
</dbReference>
<dbReference type="Proteomes" id="UP000004687">
    <property type="component" value="Unassembled WGS sequence"/>
</dbReference>
<dbReference type="AlphaFoldDB" id="A0A0X1L1W2"/>
<gene>
    <name evidence="4" type="ORF">VchoM_02595</name>
</gene>
<dbReference type="GO" id="GO:0045148">
    <property type="term" value="F:tripeptide aminopeptidase activity"/>
    <property type="evidence" value="ECO:0007669"/>
    <property type="project" value="TreeGrafter"/>
</dbReference>
<reference evidence="4" key="2">
    <citation type="submission" date="2008-07" db="EMBL/GenBank/DDBJ databases">
        <authorList>
            <consortium name="Broad Institute Genome Sequencing Platform"/>
            <person name="Colwell R."/>
            <person name="Grim C.J."/>
            <person name="Young S."/>
            <person name="Jaffe D."/>
            <person name="Gnerre S."/>
            <person name="Berlin A."/>
            <person name="Heiman D."/>
            <person name="Hepburn T."/>
            <person name="Shea T."/>
            <person name="Sykes S."/>
            <person name="Alvarado L."/>
            <person name="Kodira C."/>
            <person name="Heidelberg J."/>
            <person name="Lander E."/>
            <person name="Galagan J."/>
            <person name="Nusbaum C."/>
            <person name="Birren B."/>
        </authorList>
    </citation>
    <scope>NUCLEOTIDE SEQUENCE [LARGE SCALE GENOMIC DNA]</scope>
    <source>
        <strain evidence="4">MO10</strain>
    </source>
</reference>
<accession>A0A0X1L1W2</accession>
<evidence type="ECO:0000256" key="1">
    <source>
        <dbReference type="ARBA" id="ARBA00001947"/>
    </source>
</evidence>
<evidence type="ECO:0000256" key="2">
    <source>
        <dbReference type="ARBA" id="ARBA00022723"/>
    </source>
</evidence>